<dbReference type="PANTHER" id="PTHR44858:SF1">
    <property type="entry name" value="UDP-N-ACETYLGLUCOSAMINE--PEPTIDE N-ACETYLGLUCOSAMINYLTRANSFERASE SPINDLY-RELATED"/>
    <property type="match status" value="1"/>
</dbReference>
<dbReference type="PANTHER" id="PTHR44858">
    <property type="entry name" value="TETRATRICOPEPTIDE REPEAT PROTEIN 6"/>
    <property type="match status" value="1"/>
</dbReference>
<proteinExistence type="predicted"/>
<organism evidence="3 4">
    <name type="scientific">Pedobacter cryoconitis</name>
    <dbReference type="NCBI Taxonomy" id="188932"/>
    <lineage>
        <taxon>Bacteria</taxon>
        <taxon>Pseudomonadati</taxon>
        <taxon>Bacteroidota</taxon>
        <taxon>Sphingobacteriia</taxon>
        <taxon>Sphingobacteriales</taxon>
        <taxon>Sphingobacteriaceae</taxon>
        <taxon>Pedobacter</taxon>
    </lineage>
</organism>
<keyword evidence="1" id="KW-0677">Repeat</keyword>
<dbReference type="SUPFAM" id="SSF81901">
    <property type="entry name" value="HCP-like"/>
    <property type="match status" value="1"/>
</dbReference>
<accession>A0A7X0J3X4</accession>
<dbReference type="InterPro" id="IPR050498">
    <property type="entry name" value="Ycf3"/>
</dbReference>
<gene>
    <name evidence="3" type="ORF">HDF25_001337</name>
</gene>
<dbReference type="EMBL" id="JACHCC010000003">
    <property type="protein sequence ID" value="MBB6499196.1"/>
    <property type="molecule type" value="Genomic_DNA"/>
</dbReference>
<dbReference type="InterPro" id="IPR011990">
    <property type="entry name" value="TPR-like_helical_dom_sf"/>
</dbReference>
<protein>
    <submittedName>
        <fullName evidence="3">Tetratricopeptide (TPR) repeat protein</fullName>
    </submittedName>
</protein>
<dbReference type="Proteomes" id="UP000521017">
    <property type="component" value="Unassembled WGS sequence"/>
</dbReference>
<reference evidence="3 4" key="1">
    <citation type="submission" date="2020-08" db="EMBL/GenBank/DDBJ databases">
        <title>Genomic Encyclopedia of Type Strains, Phase IV (KMG-V): Genome sequencing to study the core and pangenomes of soil and plant-associated prokaryotes.</title>
        <authorList>
            <person name="Whitman W."/>
        </authorList>
    </citation>
    <scope>NUCLEOTIDE SEQUENCE [LARGE SCALE GENOMIC DNA]</scope>
    <source>
        <strain evidence="3 4">M2T3</strain>
    </source>
</reference>
<evidence type="ECO:0000313" key="3">
    <source>
        <dbReference type="EMBL" id="MBB6499196.1"/>
    </source>
</evidence>
<dbReference type="InterPro" id="IPR019734">
    <property type="entry name" value="TPR_rpt"/>
</dbReference>
<dbReference type="RefSeq" id="WP_184623935.1">
    <property type="nucleotide sequence ID" value="NZ_JACHCC010000003.1"/>
</dbReference>
<evidence type="ECO:0000256" key="1">
    <source>
        <dbReference type="ARBA" id="ARBA00022737"/>
    </source>
</evidence>
<evidence type="ECO:0000256" key="2">
    <source>
        <dbReference type="ARBA" id="ARBA00022803"/>
    </source>
</evidence>
<name>A0A7X0J3X4_9SPHI</name>
<comment type="caution">
    <text evidence="3">The sequence shown here is derived from an EMBL/GenBank/DDBJ whole genome shotgun (WGS) entry which is preliminary data.</text>
</comment>
<keyword evidence="2" id="KW-0802">TPR repeat</keyword>
<evidence type="ECO:0000313" key="4">
    <source>
        <dbReference type="Proteomes" id="UP000521017"/>
    </source>
</evidence>
<dbReference type="SUPFAM" id="SSF48452">
    <property type="entry name" value="TPR-like"/>
    <property type="match status" value="3"/>
</dbReference>
<dbReference type="SMART" id="SM00028">
    <property type="entry name" value="TPR"/>
    <property type="match status" value="7"/>
</dbReference>
<dbReference type="Gene3D" id="1.25.40.10">
    <property type="entry name" value="Tetratricopeptide repeat domain"/>
    <property type="match status" value="5"/>
</dbReference>
<sequence>MAEEQSMINMEHLQAVYDAGNYQECLEAADLFLLFNPQHPESLLLKAKCAFQLSHEEESGNLLTTAYNGFEEVLRLDPDDEEALLYLAYINIYLQRTNLSESVGYCNRLETSTDPDISGKAIGYRLEAYLQLGNTDPALQDIDSLIKLNLESRGQNRSLTDYELALLYIKKGNLYLNYKNDPDSALKTYKEGFKYRHKDVQTYCLIANLAIDFQEYDFCGEVIQVALFMGDPDADEALIELYYRLDELTRRGILNQSVIYGMFIALRIFQEPLKFDTVEMLNFAQHYIKIYPDWFIPYHYAGAALYDAKSYQEAFPYLEKSMELGGLALGLPRLIEIVYRLTGELPEIEKWPEDSPVAYYNAGVNFYYITEAAISHPAIARELLQIRARFYKLSYDSFYAYFYQNAVRSDANEAHVFAMCCNNYGIALSGLGEYERAVEVHRTGYSLSPFWEQLYSMGSALLELHHYEESIDVLNQAITSGSEYFGFMDYIDLKSKVLEATFELGRKDETRELLNQVEQEYDHFIKSYGADLPENELFELSEKYIKVQNVRQDLLNEGSLEEANQVWKDQLAKNPDDNSSWFMLMQNYFQLKDYVQCIACAANYEAVKGKAITIESVRKVHFMRGMSYLHLENFVSARENLNILLNTYQPGDETEESVMSEVNGSLAACSYAMGQWEECMDFALAAIAFYDKNGWKWDEIRLKATLLYADACKAGGEIKAAIGTVNNILKTEPGNVEALKRKEEWKSGGLFSFLKF</sequence>
<dbReference type="AlphaFoldDB" id="A0A7X0J3X4"/>